<protein>
    <submittedName>
        <fullName evidence="11">Nucleotidyltransferase</fullName>
    </submittedName>
</protein>
<dbReference type="InterPro" id="IPR002934">
    <property type="entry name" value="Polymerase_NTP_transf_dom"/>
</dbReference>
<feature type="domain" description="Polymerase nucleotidyl transferase" evidence="10">
    <location>
        <begin position="11"/>
        <end position="93"/>
    </location>
</feature>
<evidence type="ECO:0000256" key="8">
    <source>
        <dbReference type="ARBA" id="ARBA00022842"/>
    </source>
</evidence>
<gene>
    <name evidence="11" type="ORF">CEE36_00330</name>
</gene>
<dbReference type="InterPro" id="IPR052038">
    <property type="entry name" value="Type-VII_TA_antitoxin"/>
</dbReference>
<evidence type="ECO:0000256" key="4">
    <source>
        <dbReference type="ARBA" id="ARBA00022695"/>
    </source>
</evidence>
<dbReference type="InterPro" id="IPR043519">
    <property type="entry name" value="NT_sf"/>
</dbReference>
<dbReference type="EMBL" id="NJBO01000001">
    <property type="protein sequence ID" value="TKJ44224.1"/>
    <property type="molecule type" value="Genomic_DNA"/>
</dbReference>
<dbReference type="Pfam" id="PF01909">
    <property type="entry name" value="NTP_transf_2"/>
    <property type="match status" value="1"/>
</dbReference>
<dbReference type="GO" id="GO:0016779">
    <property type="term" value="F:nucleotidyltransferase activity"/>
    <property type="evidence" value="ECO:0007669"/>
    <property type="project" value="UniProtKB-KW"/>
</dbReference>
<dbReference type="GO" id="GO:0005524">
    <property type="term" value="F:ATP binding"/>
    <property type="evidence" value="ECO:0007669"/>
    <property type="project" value="UniProtKB-KW"/>
</dbReference>
<evidence type="ECO:0000313" key="12">
    <source>
        <dbReference type="Proteomes" id="UP000317778"/>
    </source>
</evidence>
<dbReference type="Proteomes" id="UP000317778">
    <property type="component" value="Unassembled WGS sequence"/>
</dbReference>
<reference evidence="11 12" key="1">
    <citation type="submission" date="2017-06" db="EMBL/GenBank/DDBJ databases">
        <title>Novel microbial phyla capable of carbon fixation and sulfur reduction in deep-sea sediments.</title>
        <authorList>
            <person name="Huang J."/>
            <person name="Baker B."/>
            <person name="Wang Y."/>
        </authorList>
    </citation>
    <scope>NUCLEOTIDE SEQUENCE [LARGE SCALE GENOMIC DNA]</scope>
    <source>
        <strain evidence="11">B3_TA06</strain>
    </source>
</reference>
<dbReference type="PANTHER" id="PTHR33571:SF14">
    <property type="entry name" value="PROTEIN ADENYLYLTRANSFERASE MJ0435-RELATED"/>
    <property type="match status" value="1"/>
</dbReference>
<evidence type="ECO:0000259" key="10">
    <source>
        <dbReference type="Pfam" id="PF01909"/>
    </source>
</evidence>
<sequence length="96" mass="10951">MKTLEEIKATLRRHKPLLREKFKVNQIGVFGSYAKGEESQASDVDILVEFNQPIGWEFVDLKEFLEEILGQDVDLVTVKALRASLRGNILKEVSYA</sequence>
<evidence type="ECO:0000256" key="7">
    <source>
        <dbReference type="ARBA" id="ARBA00022840"/>
    </source>
</evidence>
<dbReference type="PANTHER" id="PTHR33571">
    <property type="entry name" value="SSL8005 PROTEIN"/>
    <property type="match status" value="1"/>
</dbReference>
<keyword evidence="3 11" id="KW-0808">Transferase</keyword>
<evidence type="ECO:0000256" key="3">
    <source>
        <dbReference type="ARBA" id="ARBA00022679"/>
    </source>
</evidence>
<keyword evidence="6" id="KW-0547">Nucleotide-binding</keyword>
<comment type="similarity">
    <text evidence="9">Belongs to the MntA antitoxin family.</text>
</comment>
<keyword evidence="5" id="KW-0479">Metal-binding</keyword>
<organism evidence="11 12">
    <name type="scientific">candidate division TA06 bacterium B3_TA06</name>
    <dbReference type="NCBI Taxonomy" id="2012487"/>
    <lineage>
        <taxon>Bacteria</taxon>
        <taxon>Bacteria division TA06</taxon>
    </lineage>
</organism>
<name>A0A532VAI7_UNCT6</name>
<evidence type="ECO:0000256" key="6">
    <source>
        <dbReference type="ARBA" id="ARBA00022741"/>
    </source>
</evidence>
<evidence type="ECO:0000313" key="11">
    <source>
        <dbReference type="EMBL" id="TKJ44224.1"/>
    </source>
</evidence>
<evidence type="ECO:0000256" key="5">
    <source>
        <dbReference type="ARBA" id="ARBA00022723"/>
    </source>
</evidence>
<dbReference type="CDD" id="cd05403">
    <property type="entry name" value="NT_KNTase_like"/>
    <property type="match status" value="1"/>
</dbReference>
<keyword evidence="2" id="KW-1277">Toxin-antitoxin system</keyword>
<dbReference type="GO" id="GO:0046872">
    <property type="term" value="F:metal ion binding"/>
    <property type="evidence" value="ECO:0007669"/>
    <property type="project" value="UniProtKB-KW"/>
</dbReference>
<proteinExistence type="inferred from homology"/>
<evidence type="ECO:0000256" key="2">
    <source>
        <dbReference type="ARBA" id="ARBA00022649"/>
    </source>
</evidence>
<keyword evidence="7" id="KW-0067">ATP-binding</keyword>
<evidence type="ECO:0000256" key="1">
    <source>
        <dbReference type="ARBA" id="ARBA00001946"/>
    </source>
</evidence>
<dbReference type="SUPFAM" id="SSF81301">
    <property type="entry name" value="Nucleotidyltransferase"/>
    <property type="match status" value="1"/>
</dbReference>
<evidence type="ECO:0000256" key="9">
    <source>
        <dbReference type="ARBA" id="ARBA00038276"/>
    </source>
</evidence>
<comment type="cofactor">
    <cofactor evidence="1">
        <name>Mg(2+)</name>
        <dbReference type="ChEBI" id="CHEBI:18420"/>
    </cofactor>
</comment>
<keyword evidence="4" id="KW-0548">Nucleotidyltransferase</keyword>
<accession>A0A532VAI7</accession>
<dbReference type="Gene3D" id="3.30.460.10">
    <property type="entry name" value="Beta Polymerase, domain 2"/>
    <property type="match status" value="1"/>
</dbReference>
<dbReference type="AlphaFoldDB" id="A0A532VAI7"/>
<keyword evidence="8" id="KW-0460">Magnesium</keyword>
<comment type="caution">
    <text evidence="11">The sequence shown here is derived from an EMBL/GenBank/DDBJ whole genome shotgun (WGS) entry which is preliminary data.</text>
</comment>